<dbReference type="GO" id="GO:0035591">
    <property type="term" value="F:signaling adaptor activity"/>
    <property type="evidence" value="ECO:0007669"/>
    <property type="project" value="UniProtKB-ARBA"/>
</dbReference>
<dbReference type="SMART" id="SM00360">
    <property type="entry name" value="RRM"/>
    <property type="match status" value="2"/>
</dbReference>
<dbReference type="PANTHER" id="PTHR10878">
    <property type="entry name" value="SEGMENT POLARITY PROTEIN DISHEVELLED"/>
    <property type="match status" value="1"/>
</dbReference>
<feature type="region of interest" description="Disordered" evidence="11">
    <location>
        <begin position="272"/>
        <end position="303"/>
    </location>
</feature>
<dbReference type="InterPro" id="IPR000591">
    <property type="entry name" value="DEP_dom"/>
</dbReference>
<dbReference type="Proteomes" id="UP000887561">
    <property type="component" value="Unplaced"/>
</dbReference>
<dbReference type="GO" id="GO:0003723">
    <property type="term" value="F:RNA binding"/>
    <property type="evidence" value="ECO:0007669"/>
    <property type="project" value="UniProtKB-UniRule"/>
</dbReference>
<dbReference type="PROSITE" id="PS50186">
    <property type="entry name" value="DEP"/>
    <property type="match status" value="1"/>
</dbReference>
<sequence>MGHFRAETFLGSAHSDNCSHSNCQYLTSFDHVMMETTKLDNDESNEVRMLEKETVQLDINKAMNTNNDLNSQAEKIDNVSDASSHLTHSSMSICSSAAGRGATKVYYHIDDEQTPYCTELPVPNNRVTLGDFKRVLNRTNFKYYCKAIDSEVGGEVKAEIRDDAQQLTRSSNGHFELFLLTAENSNSDGNSSGVSKLASMKKVPLGPTTIYPFTSSQHYRPRNRCDSNYVSGNHTRQPFDDSTLYTNETDHRLYSDDESRLSTSTDNITSVSRQRYNLYRRRRRQAPRNRRKPSRASSLSSMTETSMALEVTLNMDSAVNFLGISIVGQSSSRGDNGIYVANVIKGGAVALDGRIEPGDMILQVNDVSFENFKNDKAVEVLKQAVNRQGPIKLTVAKSFDSGRANYFSVPVREPVRPIGSEGAPTPIPAHNQYHPHEQMVNMLNIPPSIAQHQQRSACSSNTTATSTNGSGGVAPQIVLGQGGVFLSVQPRLDITSDKRIIIRAMVAIGSGLEIRDRTWLKIPIPMSFLGSSLVDWLIQNVDGLKTRKEARKYASDLLKERFIAHVVNKQVFTEQCYYVFGDNCSDLLLLRNGIEHGSALVRNSQNQAVLANQRFLNDRDCGTQVPYMLHANFGGSEYAMPSISPYPPPGIPLQTTLEYSNQQRHLHKLVPQNPVHTQTRFDQFGANSQASNNSNEESSGSEHRRKAMLPPAPSLTSIGQPQYFQPHQFFPGQIHRTSQPIGPPPTTPDDVNSMMLNRQQQQPTLSQMKQEVAPYSGSSSQATGTGKFVAMPLLQQTGKVFVGPGQHREAQLIGLGLRKLRTFEREDIERAKRYALDHHKGFAFVEYEVPEAAQLAQEQMNGKMMGGRSIKVSPVTRPTNMPQAQSIIDLIVSEARKFNRVYVSSIHPELLEEDLRSVFEAFGEIQKCLLAKDASGRHSFNFGGQCLIICRAITPPDALSYLSATPNPSGVLPAATAMAMAASF</sequence>
<feature type="compositionally biased region" description="Polar residues" evidence="11">
    <location>
        <begin position="226"/>
        <end position="236"/>
    </location>
</feature>
<dbReference type="GO" id="GO:0048730">
    <property type="term" value="P:epidermis morphogenesis"/>
    <property type="evidence" value="ECO:0007669"/>
    <property type="project" value="UniProtKB-ARBA"/>
</dbReference>
<feature type="compositionally biased region" description="Basic residues" evidence="11">
    <location>
        <begin position="278"/>
        <end position="294"/>
    </location>
</feature>
<feature type="region of interest" description="Disordered" evidence="11">
    <location>
        <begin position="212"/>
        <end position="246"/>
    </location>
</feature>
<dbReference type="Gene3D" id="2.40.240.130">
    <property type="match status" value="1"/>
</dbReference>
<dbReference type="WBParaSite" id="scaffold8799_cov205.g13378">
    <property type="protein sequence ID" value="scaffold8799_cov205.g13378"/>
    <property type="gene ID" value="scaffold8799_cov205.g13378"/>
</dbReference>
<dbReference type="GO" id="GO:0048468">
    <property type="term" value="P:cell development"/>
    <property type="evidence" value="ECO:0007669"/>
    <property type="project" value="UniProtKB-ARBA"/>
</dbReference>
<dbReference type="GO" id="GO:0005829">
    <property type="term" value="C:cytosol"/>
    <property type="evidence" value="ECO:0007669"/>
    <property type="project" value="TreeGrafter"/>
</dbReference>
<dbReference type="Gene3D" id="2.30.42.10">
    <property type="match status" value="1"/>
</dbReference>
<dbReference type="CDD" id="cd06717">
    <property type="entry name" value="PDZ_Dishevelled-like"/>
    <property type="match status" value="1"/>
</dbReference>
<dbReference type="InterPro" id="IPR035979">
    <property type="entry name" value="RBD_domain_sf"/>
</dbReference>
<evidence type="ECO:0000256" key="9">
    <source>
        <dbReference type="PROSITE-ProRule" id="PRU00176"/>
    </source>
</evidence>
<dbReference type="SUPFAM" id="SSF50156">
    <property type="entry name" value="PDZ domain-like"/>
    <property type="match status" value="1"/>
</dbReference>
<comment type="subcellular location">
    <subcellularLocation>
        <location evidence="2">Cytoplasm</location>
    </subcellularLocation>
    <subcellularLocation>
        <location evidence="1">Membrane</location>
    </subcellularLocation>
</comment>
<feature type="domain" description="RRM" evidence="12">
    <location>
        <begin position="798"/>
        <end position="877"/>
    </location>
</feature>
<accession>A0A915NAL7</accession>
<dbReference type="Gene3D" id="3.30.70.330">
    <property type="match status" value="2"/>
</dbReference>
<dbReference type="PROSITE" id="PS50102">
    <property type="entry name" value="RRM"/>
    <property type="match status" value="1"/>
</dbReference>
<dbReference type="Pfam" id="PF00595">
    <property type="entry name" value="PDZ"/>
    <property type="match status" value="1"/>
</dbReference>
<dbReference type="SMART" id="SM00021">
    <property type="entry name" value="DAX"/>
    <property type="match status" value="1"/>
</dbReference>
<dbReference type="Pfam" id="PF00610">
    <property type="entry name" value="DEP"/>
    <property type="match status" value="1"/>
</dbReference>
<keyword evidence="5" id="KW-0963">Cytoplasm</keyword>
<keyword evidence="7" id="KW-0472">Membrane</keyword>
<dbReference type="Gene3D" id="1.10.10.10">
    <property type="entry name" value="Winged helix-like DNA-binding domain superfamily/Winged helix DNA-binding domain"/>
    <property type="match status" value="1"/>
</dbReference>
<protein>
    <submittedName>
        <fullName evidence="17">Uncharacterized protein</fullName>
    </submittedName>
</protein>
<dbReference type="InterPro" id="IPR038207">
    <property type="entry name" value="DIX_dom_sf"/>
</dbReference>
<evidence type="ECO:0000259" key="14">
    <source>
        <dbReference type="PROSITE" id="PS50186"/>
    </source>
</evidence>
<evidence type="ECO:0000256" key="10">
    <source>
        <dbReference type="SAM" id="Coils"/>
    </source>
</evidence>
<evidence type="ECO:0000313" key="16">
    <source>
        <dbReference type="Proteomes" id="UP000887561"/>
    </source>
</evidence>
<dbReference type="SUPFAM" id="SSF54928">
    <property type="entry name" value="RNA-binding domain, RBD"/>
    <property type="match status" value="1"/>
</dbReference>
<evidence type="ECO:0000256" key="5">
    <source>
        <dbReference type="ARBA" id="ARBA00022490"/>
    </source>
</evidence>
<dbReference type="InterPro" id="IPR029071">
    <property type="entry name" value="Ubiquitin-like_domsf"/>
</dbReference>
<comment type="similarity">
    <text evidence="3">Belongs to the DSH family.</text>
</comment>
<dbReference type="GO" id="GO:0060070">
    <property type="term" value="P:canonical Wnt signaling pathway"/>
    <property type="evidence" value="ECO:0007669"/>
    <property type="project" value="TreeGrafter"/>
</dbReference>
<dbReference type="GO" id="GO:0005938">
    <property type="term" value="C:cell cortex"/>
    <property type="evidence" value="ECO:0007669"/>
    <property type="project" value="UniProtKB-ARBA"/>
</dbReference>
<dbReference type="PROSITE" id="PS50106">
    <property type="entry name" value="PDZ"/>
    <property type="match status" value="1"/>
</dbReference>
<evidence type="ECO:0000256" key="4">
    <source>
        <dbReference type="ARBA" id="ARBA00022473"/>
    </source>
</evidence>
<dbReference type="FunFam" id="2.30.42.10:FF:000203">
    <property type="entry name" value="DiSHevelled related"/>
    <property type="match status" value="1"/>
</dbReference>
<evidence type="ECO:0000256" key="11">
    <source>
        <dbReference type="SAM" id="MobiDB-lite"/>
    </source>
</evidence>
<evidence type="ECO:0000256" key="2">
    <source>
        <dbReference type="ARBA" id="ARBA00004496"/>
    </source>
</evidence>
<keyword evidence="9" id="KW-0694">RNA-binding</keyword>
<evidence type="ECO:0000259" key="12">
    <source>
        <dbReference type="PROSITE" id="PS50102"/>
    </source>
</evidence>
<dbReference type="InterPro" id="IPR036388">
    <property type="entry name" value="WH-like_DNA-bd_sf"/>
</dbReference>
<dbReference type="SUPFAM" id="SSF46785">
    <property type="entry name" value="Winged helix' DNA-binding domain"/>
    <property type="match status" value="1"/>
</dbReference>
<dbReference type="GO" id="GO:0009887">
    <property type="term" value="P:animal organ morphogenesis"/>
    <property type="evidence" value="ECO:0007669"/>
    <property type="project" value="UniProtKB-ARBA"/>
</dbReference>
<proteinExistence type="inferred from homology"/>
<dbReference type="GO" id="GO:0048646">
    <property type="term" value="P:anatomical structure formation involved in morphogenesis"/>
    <property type="evidence" value="ECO:0007669"/>
    <property type="project" value="UniProtKB-ARBA"/>
</dbReference>
<dbReference type="CDD" id="cd04438">
    <property type="entry name" value="DEP_dishevelled"/>
    <property type="match status" value="1"/>
</dbReference>
<dbReference type="Pfam" id="PF00778">
    <property type="entry name" value="DIX"/>
    <property type="match status" value="1"/>
</dbReference>
<dbReference type="GO" id="GO:0048699">
    <property type="term" value="P:generation of neurons"/>
    <property type="evidence" value="ECO:0007669"/>
    <property type="project" value="UniProtKB-ARBA"/>
</dbReference>
<dbReference type="GO" id="GO:0005109">
    <property type="term" value="F:frizzled binding"/>
    <property type="evidence" value="ECO:0007669"/>
    <property type="project" value="TreeGrafter"/>
</dbReference>
<name>A0A915NAL7_MELJA</name>
<feature type="coiled-coil region" evidence="10">
    <location>
        <begin position="52"/>
        <end position="79"/>
    </location>
</feature>
<feature type="domain" description="DIX" evidence="15">
    <location>
        <begin position="100"/>
        <end position="182"/>
    </location>
</feature>
<dbReference type="PANTHER" id="PTHR10878:SF25">
    <property type="entry name" value="SEGMENT POLARITY PROTEIN DISHEVELLED"/>
    <property type="match status" value="1"/>
</dbReference>
<dbReference type="GO" id="GO:0048598">
    <property type="term" value="P:embryonic morphogenesis"/>
    <property type="evidence" value="ECO:0007669"/>
    <property type="project" value="UniProtKB-ARBA"/>
</dbReference>
<evidence type="ECO:0000256" key="8">
    <source>
        <dbReference type="PROSITE-ProRule" id="PRU00069"/>
    </source>
</evidence>
<feature type="compositionally biased region" description="Low complexity" evidence="11">
    <location>
        <begin position="685"/>
        <end position="698"/>
    </location>
</feature>
<dbReference type="SUPFAM" id="SSF54236">
    <property type="entry name" value="Ubiquitin-like"/>
    <property type="match status" value="1"/>
</dbReference>
<dbReference type="InterPro" id="IPR036390">
    <property type="entry name" value="WH_DNA-bd_sf"/>
</dbReference>
<feature type="compositionally biased region" description="Low complexity" evidence="11">
    <location>
        <begin position="720"/>
        <end position="733"/>
    </location>
</feature>
<dbReference type="InterPro" id="IPR000504">
    <property type="entry name" value="RRM_dom"/>
</dbReference>
<dbReference type="GO" id="GO:0035556">
    <property type="term" value="P:intracellular signal transduction"/>
    <property type="evidence" value="ECO:0007669"/>
    <property type="project" value="InterPro"/>
</dbReference>
<evidence type="ECO:0000259" key="15">
    <source>
        <dbReference type="PROSITE" id="PS50841"/>
    </source>
</evidence>
<dbReference type="InterPro" id="IPR001478">
    <property type="entry name" value="PDZ"/>
</dbReference>
<evidence type="ECO:0000259" key="13">
    <source>
        <dbReference type="PROSITE" id="PS50106"/>
    </source>
</evidence>
<dbReference type="GO" id="GO:0016477">
    <property type="term" value="P:cell migration"/>
    <property type="evidence" value="ECO:0007669"/>
    <property type="project" value="UniProtKB-ARBA"/>
</dbReference>
<keyword evidence="16" id="KW-1185">Reference proteome</keyword>
<organism evidence="16 17">
    <name type="scientific">Meloidogyne javanica</name>
    <name type="common">Root-knot nematode worm</name>
    <dbReference type="NCBI Taxonomy" id="6303"/>
    <lineage>
        <taxon>Eukaryota</taxon>
        <taxon>Metazoa</taxon>
        <taxon>Ecdysozoa</taxon>
        <taxon>Nematoda</taxon>
        <taxon>Chromadorea</taxon>
        <taxon>Rhabditida</taxon>
        <taxon>Tylenchina</taxon>
        <taxon>Tylenchomorpha</taxon>
        <taxon>Tylenchoidea</taxon>
        <taxon>Meloidogynidae</taxon>
        <taxon>Meloidogyninae</taxon>
        <taxon>Meloidogyne</taxon>
        <taxon>Meloidogyne incognita group</taxon>
    </lineage>
</organism>
<evidence type="ECO:0000313" key="17">
    <source>
        <dbReference type="WBParaSite" id="scaffold8799_cov205.g13378"/>
    </source>
</evidence>
<dbReference type="GO" id="GO:0000132">
    <property type="term" value="P:establishment of mitotic spindle orientation"/>
    <property type="evidence" value="ECO:0007669"/>
    <property type="project" value="UniProtKB-ARBA"/>
</dbReference>
<dbReference type="SMART" id="SM00228">
    <property type="entry name" value="PDZ"/>
    <property type="match status" value="1"/>
</dbReference>
<keyword evidence="4" id="KW-0217">Developmental protein</keyword>
<dbReference type="InterPro" id="IPR015506">
    <property type="entry name" value="Dsh/Dvl-rel"/>
</dbReference>
<dbReference type="InterPro" id="IPR001158">
    <property type="entry name" value="DIX"/>
</dbReference>
<feature type="domain" description="PDZ" evidence="13">
    <location>
        <begin position="310"/>
        <end position="384"/>
    </location>
</feature>
<dbReference type="FunFam" id="1.10.10.10:FF:000400">
    <property type="entry name" value="DiSHevelled related"/>
    <property type="match status" value="1"/>
</dbReference>
<dbReference type="GO" id="GO:0016020">
    <property type="term" value="C:membrane"/>
    <property type="evidence" value="ECO:0007669"/>
    <property type="project" value="UniProtKB-SubCell"/>
</dbReference>
<dbReference type="PROSITE" id="PS50841">
    <property type="entry name" value="DIX"/>
    <property type="match status" value="1"/>
</dbReference>
<dbReference type="FunFam" id="2.40.240.130:FF:000001">
    <property type="entry name" value="Segment polarity protein dishevelled homolog DVL-1"/>
    <property type="match status" value="1"/>
</dbReference>
<dbReference type="SMART" id="SM00049">
    <property type="entry name" value="DEP"/>
    <property type="match status" value="1"/>
</dbReference>
<dbReference type="InterPro" id="IPR036034">
    <property type="entry name" value="PDZ_sf"/>
</dbReference>
<reference evidence="17" key="1">
    <citation type="submission" date="2022-11" db="UniProtKB">
        <authorList>
            <consortium name="WormBaseParasite"/>
        </authorList>
    </citation>
    <scope>IDENTIFICATION</scope>
</reference>
<feature type="domain" description="DEP" evidence="14">
    <location>
        <begin position="508"/>
        <end position="582"/>
    </location>
</feature>
<evidence type="ECO:0000256" key="3">
    <source>
        <dbReference type="ARBA" id="ARBA00008735"/>
    </source>
</evidence>
<dbReference type="GO" id="GO:0003002">
    <property type="term" value="P:regionalization"/>
    <property type="evidence" value="ECO:0007669"/>
    <property type="project" value="UniProtKB-ARBA"/>
</dbReference>
<evidence type="ECO:0000256" key="6">
    <source>
        <dbReference type="ARBA" id="ARBA00022687"/>
    </source>
</evidence>
<keyword evidence="6 8" id="KW-0879">Wnt signaling pathway</keyword>
<dbReference type="Pfam" id="PF00076">
    <property type="entry name" value="RRM_1"/>
    <property type="match status" value="2"/>
</dbReference>
<keyword evidence="10" id="KW-0175">Coiled coil</keyword>
<evidence type="ECO:0000256" key="7">
    <source>
        <dbReference type="ARBA" id="ARBA00023136"/>
    </source>
</evidence>
<evidence type="ECO:0000256" key="1">
    <source>
        <dbReference type="ARBA" id="ARBA00004370"/>
    </source>
</evidence>
<dbReference type="InterPro" id="IPR012677">
    <property type="entry name" value="Nucleotide-bd_a/b_plait_sf"/>
</dbReference>
<dbReference type="AlphaFoldDB" id="A0A915NAL7"/>
<feature type="region of interest" description="Disordered" evidence="11">
    <location>
        <begin position="685"/>
        <end position="753"/>
    </location>
</feature>